<dbReference type="CDD" id="cd06267">
    <property type="entry name" value="PBP1_LacI_sugar_binding-like"/>
    <property type="match status" value="1"/>
</dbReference>
<evidence type="ECO:0000256" key="1">
    <source>
        <dbReference type="ARBA" id="ARBA00023015"/>
    </source>
</evidence>
<comment type="caution">
    <text evidence="5">The sequence shown here is derived from an EMBL/GenBank/DDBJ whole genome shotgun (WGS) entry which is preliminary data.</text>
</comment>
<dbReference type="EMBL" id="DVLP01000182">
    <property type="protein sequence ID" value="HIT75119.1"/>
    <property type="molecule type" value="Genomic_DNA"/>
</dbReference>
<dbReference type="AlphaFoldDB" id="A0A9D1GXA6"/>
<dbReference type="InterPro" id="IPR046335">
    <property type="entry name" value="LacI/GalR-like_sensor"/>
</dbReference>
<gene>
    <name evidence="5" type="ORF">IAA98_06015</name>
</gene>
<accession>A0A9D1GXA6</accession>
<feature type="domain" description="HTH lacI-type" evidence="4">
    <location>
        <begin position="12"/>
        <end position="67"/>
    </location>
</feature>
<dbReference type="Gene3D" id="3.40.50.2300">
    <property type="match status" value="2"/>
</dbReference>
<dbReference type="SMART" id="SM00354">
    <property type="entry name" value="HTH_LACI"/>
    <property type="match status" value="1"/>
</dbReference>
<protein>
    <submittedName>
        <fullName evidence="5">LacI family DNA-binding transcriptional regulator</fullName>
    </submittedName>
</protein>
<dbReference type="PROSITE" id="PS50932">
    <property type="entry name" value="HTH_LACI_2"/>
    <property type="match status" value="1"/>
</dbReference>
<evidence type="ECO:0000259" key="4">
    <source>
        <dbReference type="PROSITE" id="PS50932"/>
    </source>
</evidence>
<proteinExistence type="predicted"/>
<dbReference type="SUPFAM" id="SSF47413">
    <property type="entry name" value="lambda repressor-like DNA-binding domains"/>
    <property type="match status" value="1"/>
</dbReference>
<reference evidence="5" key="1">
    <citation type="submission" date="2020-10" db="EMBL/GenBank/DDBJ databases">
        <authorList>
            <person name="Gilroy R."/>
        </authorList>
    </citation>
    <scope>NUCLEOTIDE SEQUENCE</scope>
    <source>
        <strain evidence="5">ChiGjej1B1-24693</strain>
    </source>
</reference>
<keyword evidence="1" id="KW-0805">Transcription regulation</keyword>
<dbReference type="InterPro" id="IPR010982">
    <property type="entry name" value="Lambda_DNA-bd_dom_sf"/>
</dbReference>
<dbReference type="Pfam" id="PF00356">
    <property type="entry name" value="LacI"/>
    <property type="match status" value="1"/>
</dbReference>
<dbReference type="Gene3D" id="1.10.260.40">
    <property type="entry name" value="lambda repressor-like DNA-binding domains"/>
    <property type="match status" value="1"/>
</dbReference>
<evidence type="ECO:0000256" key="3">
    <source>
        <dbReference type="ARBA" id="ARBA00023163"/>
    </source>
</evidence>
<evidence type="ECO:0000313" key="5">
    <source>
        <dbReference type="EMBL" id="HIT75119.1"/>
    </source>
</evidence>
<dbReference type="InterPro" id="IPR000843">
    <property type="entry name" value="HTH_LacI"/>
</dbReference>
<reference evidence="5" key="2">
    <citation type="journal article" date="2021" name="PeerJ">
        <title>Extensive microbial diversity within the chicken gut microbiome revealed by metagenomics and culture.</title>
        <authorList>
            <person name="Gilroy R."/>
            <person name="Ravi A."/>
            <person name="Getino M."/>
            <person name="Pursley I."/>
            <person name="Horton D.L."/>
            <person name="Alikhan N.F."/>
            <person name="Baker D."/>
            <person name="Gharbi K."/>
            <person name="Hall N."/>
            <person name="Watson M."/>
            <person name="Adriaenssens E.M."/>
            <person name="Foster-Nyarko E."/>
            <person name="Jarju S."/>
            <person name="Secka A."/>
            <person name="Antonio M."/>
            <person name="Oren A."/>
            <person name="Chaudhuri R.R."/>
            <person name="La Ragione R."/>
            <person name="Hildebrand F."/>
            <person name="Pallen M.J."/>
        </authorList>
    </citation>
    <scope>NUCLEOTIDE SEQUENCE</scope>
    <source>
        <strain evidence="5">ChiGjej1B1-24693</strain>
    </source>
</reference>
<dbReference type="PANTHER" id="PTHR30146:SF109">
    <property type="entry name" value="HTH-TYPE TRANSCRIPTIONAL REGULATOR GALS"/>
    <property type="match status" value="1"/>
</dbReference>
<dbReference type="SUPFAM" id="SSF53822">
    <property type="entry name" value="Periplasmic binding protein-like I"/>
    <property type="match status" value="1"/>
</dbReference>
<dbReference type="InterPro" id="IPR028082">
    <property type="entry name" value="Peripla_BP_I"/>
</dbReference>
<sequence>MSTEAARRMAQTTLYQVAERAGVSLATASRVLNGSTRQVGSELQARVLAAARELRYTANGPAQAMARGHSNTVGLLVADIADPYFTQIAAGVVDAAEQHGLTVTMGTTDRDPVREIGHLAGFRSQRARGVIIVGSRLVGVDGAVAASADNGAGEAGEHTTLDEEIAAFADIDGRVVMISQPFADLPVVEVANQELAHELADSLVEQGHTTFAVLGGPEGLATARDRVAGFLAGLAERGIEVDPEHVVAGPFNRDGGHLAMTELLERTTTPGCVFAVTDAMALGAMAAIREAGLVPGRDIAVAGFDNIPTLADVQPGLTTVDLPLREAGRLAIELLTDPDGEPVRRVSGQIVLRESTALP</sequence>
<dbReference type="Pfam" id="PF13377">
    <property type="entry name" value="Peripla_BP_3"/>
    <property type="match status" value="1"/>
</dbReference>
<evidence type="ECO:0000256" key="2">
    <source>
        <dbReference type="ARBA" id="ARBA00023125"/>
    </source>
</evidence>
<keyword evidence="3" id="KW-0804">Transcription</keyword>
<dbReference type="CDD" id="cd01392">
    <property type="entry name" value="HTH_LacI"/>
    <property type="match status" value="1"/>
</dbReference>
<dbReference type="Proteomes" id="UP000886842">
    <property type="component" value="Unassembled WGS sequence"/>
</dbReference>
<dbReference type="GO" id="GO:0003700">
    <property type="term" value="F:DNA-binding transcription factor activity"/>
    <property type="evidence" value="ECO:0007669"/>
    <property type="project" value="TreeGrafter"/>
</dbReference>
<name>A0A9D1GXA6_9ACTN</name>
<organism evidence="5 6">
    <name type="scientific">Candidatus Avipropionibacterium avicola</name>
    <dbReference type="NCBI Taxonomy" id="2840701"/>
    <lineage>
        <taxon>Bacteria</taxon>
        <taxon>Bacillati</taxon>
        <taxon>Actinomycetota</taxon>
        <taxon>Actinomycetes</taxon>
        <taxon>Propionibacteriales</taxon>
        <taxon>Propionibacteriaceae</taxon>
        <taxon>Propionibacteriaceae incertae sedis</taxon>
        <taxon>Candidatus Avipropionibacterium</taxon>
    </lineage>
</organism>
<evidence type="ECO:0000313" key="6">
    <source>
        <dbReference type="Proteomes" id="UP000886842"/>
    </source>
</evidence>
<dbReference type="GO" id="GO:0000976">
    <property type="term" value="F:transcription cis-regulatory region binding"/>
    <property type="evidence" value="ECO:0007669"/>
    <property type="project" value="TreeGrafter"/>
</dbReference>
<dbReference type="PANTHER" id="PTHR30146">
    <property type="entry name" value="LACI-RELATED TRANSCRIPTIONAL REPRESSOR"/>
    <property type="match status" value="1"/>
</dbReference>
<keyword evidence="2 5" id="KW-0238">DNA-binding</keyword>